<dbReference type="OrthoDB" id="9805026at2"/>
<dbReference type="GO" id="GO:0004525">
    <property type="term" value="F:ribonuclease III activity"/>
    <property type="evidence" value="ECO:0007669"/>
    <property type="project" value="UniProtKB-UniRule"/>
</dbReference>
<evidence type="ECO:0000256" key="2">
    <source>
        <dbReference type="ARBA" id="ARBA00004496"/>
    </source>
</evidence>
<dbReference type="PANTHER" id="PTHR11207">
    <property type="entry name" value="RIBONUCLEASE III"/>
    <property type="match status" value="1"/>
</dbReference>
<dbReference type="GO" id="GO:0046872">
    <property type="term" value="F:metal ion binding"/>
    <property type="evidence" value="ECO:0007669"/>
    <property type="project" value="UniProtKB-KW"/>
</dbReference>
<keyword evidence="8 15" id="KW-0819">tRNA processing</keyword>
<evidence type="ECO:0000256" key="5">
    <source>
        <dbReference type="ARBA" id="ARBA00022490"/>
    </source>
</evidence>
<keyword evidence="14 15" id="KW-0694">RNA-binding</keyword>
<dbReference type="InterPro" id="IPR000999">
    <property type="entry name" value="RNase_III_dom"/>
</dbReference>
<feature type="domain" description="RNase III" evidence="17">
    <location>
        <begin position="7"/>
        <end position="129"/>
    </location>
</feature>
<dbReference type="Pfam" id="PF00035">
    <property type="entry name" value="dsrm"/>
    <property type="match status" value="1"/>
</dbReference>
<evidence type="ECO:0000259" key="16">
    <source>
        <dbReference type="PROSITE" id="PS50137"/>
    </source>
</evidence>
<dbReference type="SMART" id="SM00358">
    <property type="entry name" value="DSRM"/>
    <property type="match status" value="1"/>
</dbReference>
<comment type="catalytic activity">
    <reaction evidence="1 15">
        <text>Endonucleolytic cleavage to 5'-phosphomonoester.</text>
        <dbReference type="EC" id="3.1.26.3"/>
    </reaction>
</comment>
<dbReference type="GO" id="GO:0005737">
    <property type="term" value="C:cytoplasm"/>
    <property type="evidence" value="ECO:0007669"/>
    <property type="project" value="UniProtKB-SubCell"/>
</dbReference>
<dbReference type="PROSITE" id="PS50142">
    <property type="entry name" value="RNASE_3_2"/>
    <property type="match status" value="1"/>
</dbReference>
<comment type="subunit">
    <text evidence="4 15">Homodimer.</text>
</comment>
<evidence type="ECO:0000256" key="15">
    <source>
        <dbReference type="HAMAP-Rule" id="MF_00104"/>
    </source>
</evidence>
<feature type="binding site" evidence="15">
    <location>
        <position position="42"/>
    </location>
    <ligand>
        <name>Mg(2+)</name>
        <dbReference type="ChEBI" id="CHEBI:18420"/>
    </ligand>
</feature>
<evidence type="ECO:0000256" key="11">
    <source>
        <dbReference type="ARBA" id="ARBA00022759"/>
    </source>
</evidence>
<keyword evidence="15" id="KW-0699">rRNA-binding</keyword>
<evidence type="ECO:0000259" key="17">
    <source>
        <dbReference type="PROSITE" id="PS50142"/>
    </source>
</evidence>
<dbReference type="RefSeq" id="WP_117314610.1">
    <property type="nucleotide sequence ID" value="NZ_QQSW01000001.1"/>
</dbReference>
<dbReference type="GO" id="GO:0003725">
    <property type="term" value="F:double-stranded RNA binding"/>
    <property type="evidence" value="ECO:0007669"/>
    <property type="project" value="TreeGrafter"/>
</dbReference>
<evidence type="ECO:0000256" key="13">
    <source>
        <dbReference type="ARBA" id="ARBA00022842"/>
    </source>
</evidence>
<dbReference type="FunFam" id="3.30.160.20:FF:000003">
    <property type="entry name" value="Ribonuclease 3"/>
    <property type="match status" value="1"/>
</dbReference>
<dbReference type="EMBL" id="SLWX01000002">
    <property type="protein sequence ID" value="TCO77730.1"/>
    <property type="molecule type" value="Genomic_DNA"/>
</dbReference>
<keyword evidence="11 15" id="KW-0255">Endonuclease</keyword>
<dbReference type="Proteomes" id="UP000294980">
    <property type="component" value="Unassembled WGS sequence"/>
</dbReference>
<dbReference type="GO" id="GO:0008033">
    <property type="term" value="P:tRNA processing"/>
    <property type="evidence" value="ECO:0007669"/>
    <property type="project" value="UniProtKB-KW"/>
</dbReference>
<dbReference type="GO" id="GO:0019843">
    <property type="term" value="F:rRNA binding"/>
    <property type="evidence" value="ECO:0007669"/>
    <property type="project" value="UniProtKB-KW"/>
</dbReference>
<keyword evidence="19" id="KW-1185">Reference proteome</keyword>
<comment type="subcellular location">
    <subcellularLocation>
        <location evidence="2 15">Cytoplasm</location>
    </subcellularLocation>
</comment>
<dbReference type="GO" id="GO:0042802">
    <property type="term" value="F:identical protein binding"/>
    <property type="evidence" value="ECO:0007669"/>
    <property type="project" value="UniProtKB-ARBA"/>
</dbReference>
<keyword evidence="13 15" id="KW-0460">Magnesium</keyword>
<feature type="domain" description="DRBM" evidence="16">
    <location>
        <begin position="156"/>
        <end position="226"/>
    </location>
</feature>
<evidence type="ECO:0000256" key="10">
    <source>
        <dbReference type="ARBA" id="ARBA00022723"/>
    </source>
</evidence>
<dbReference type="FunFam" id="1.10.1520.10:FF:000001">
    <property type="entry name" value="Ribonuclease 3"/>
    <property type="match status" value="1"/>
</dbReference>
<evidence type="ECO:0000256" key="3">
    <source>
        <dbReference type="ARBA" id="ARBA00010183"/>
    </source>
</evidence>
<dbReference type="PROSITE" id="PS00517">
    <property type="entry name" value="RNASE_3_1"/>
    <property type="match status" value="1"/>
</dbReference>
<dbReference type="InterPro" id="IPR036389">
    <property type="entry name" value="RNase_III_sf"/>
</dbReference>
<dbReference type="CDD" id="cd00593">
    <property type="entry name" value="RIBOc"/>
    <property type="match status" value="1"/>
</dbReference>
<evidence type="ECO:0000256" key="12">
    <source>
        <dbReference type="ARBA" id="ARBA00022801"/>
    </source>
</evidence>
<dbReference type="AlphaFoldDB" id="A0A4V2SC57"/>
<dbReference type="GO" id="GO:0006364">
    <property type="term" value="P:rRNA processing"/>
    <property type="evidence" value="ECO:0007669"/>
    <property type="project" value="UniProtKB-UniRule"/>
</dbReference>
<keyword evidence="7 15" id="KW-0507">mRNA processing</keyword>
<name>A0A4V2SC57_9GAMM</name>
<evidence type="ECO:0000313" key="18">
    <source>
        <dbReference type="EMBL" id="TCO77730.1"/>
    </source>
</evidence>
<dbReference type="GO" id="GO:0006397">
    <property type="term" value="P:mRNA processing"/>
    <property type="evidence" value="ECO:0007669"/>
    <property type="project" value="UniProtKB-UniRule"/>
</dbReference>
<reference evidence="18 19" key="1">
    <citation type="submission" date="2019-03" db="EMBL/GenBank/DDBJ databases">
        <title>Genomic Encyclopedia of Type Strains, Phase IV (KMG-IV): sequencing the most valuable type-strain genomes for metagenomic binning, comparative biology and taxonomic classification.</title>
        <authorList>
            <person name="Goeker M."/>
        </authorList>
    </citation>
    <scope>NUCLEOTIDE SEQUENCE [LARGE SCALE GENOMIC DNA]</scope>
    <source>
        <strain evidence="18 19">DSM 23344</strain>
    </source>
</reference>
<organism evidence="18 19">
    <name type="scientific">Chromatocurvus halotolerans</name>
    <dbReference type="NCBI Taxonomy" id="1132028"/>
    <lineage>
        <taxon>Bacteria</taxon>
        <taxon>Pseudomonadati</taxon>
        <taxon>Pseudomonadota</taxon>
        <taxon>Gammaproteobacteria</taxon>
        <taxon>Cellvibrionales</taxon>
        <taxon>Halieaceae</taxon>
        <taxon>Chromatocurvus</taxon>
    </lineage>
</organism>
<dbReference type="PROSITE" id="PS50137">
    <property type="entry name" value="DS_RBD"/>
    <property type="match status" value="1"/>
</dbReference>
<evidence type="ECO:0000256" key="8">
    <source>
        <dbReference type="ARBA" id="ARBA00022694"/>
    </source>
</evidence>
<proteinExistence type="inferred from homology"/>
<feature type="binding site" evidence="15">
    <location>
        <position position="118"/>
    </location>
    <ligand>
        <name>Mg(2+)</name>
        <dbReference type="ChEBI" id="CHEBI:18420"/>
    </ligand>
</feature>
<gene>
    <name evidence="15" type="primary">rnc</name>
    <name evidence="18" type="ORF">EV688_102187</name>
</gene>
<evidence type="ECO:0000256" key="14">
    <source>
        <dbReference type="ARBA" id="ARBA00022884"/>
    </source>
</evidence>
<comment type="caution">
    <text evidence="18">The sequence shown here is derived from an EMBL/GenBank/DDBJ whole genome shotgun (WGS) entry which is preliminary data.</text>
</comment>
<keyword evidence="10 15" id="KW-0479">Metal-binding</keyword>
<evidence type="ECO:0000256" key="4">
    <source>
        <dbReference type="ARBA" id="ARBA00011738"/>
    </source>
</evidence>
<dbReference type="GO" id="GO:0010468">
    <property type="term" value="P:regulation of gene expression"/>
    <property type="evidence" value="ECO:0007669"/>
    <property type="project" value="TreeGrafter"/>
</dbReference>
<dbReference type="InterPro" id="IPR011907">
    <property type="entry name" value="RNase_III"/>
</dbReference>
<evidence type="ECO:0000313" key="19">
    <source>
        <dbReference type="Proteomes" id="UP000294980"/>
    </source>
</evidence>
<dbReference type="CDD" id="cd10845">
    <property type="entry name" value="DSRM_RNAse_III_family"/>
    <property type="match status" value="1"/>
</dbReference>
<feature type="active site" evidence="15">
    <location>
        <position position="46"/>
    </location>
</feature>
<protein>
    <recommendedName>
        <fullName evidence="15">Ribonuclease 3</fullName>
        <ecNumber evidence="15">3.1.26.3</ecNumber>
    </recommendedName>
    <alternativeName>
        <fullName evidence="15">Ribonuclease III</fullName>
        <shortName evidence="15">RNase III</shortName>
    </alternativeName>
</protein>
<comment type="similarity">
    <text evidence="3">Belongs to the ribonuclease III family.</text>
</comment>
<evidence type="ECO:0000256" key="7">
    <source>
        <dbReference type="ARBA" id="ARBA00022664"/>
    </source>
</evidence>
<keyword evidence="12 15" id="KW-0378">Hydrolase</keyword>
<dbReference type="NCBIfam" id="TIGR02191">
    <property type="entry name" value="RNaseIII"/>
    <property type="match status" value="1"/>
</dbReference>
<dbReference type="Gene3D" id="3.30.160.20">
    <property type="match status" value="1"/>
</dbReference>
<comment type="cofactor">
    <cofactor evidence="15">
        <name>Mg(2+)</name>
        <dbReference type="ChEBI" id="CHEBI:18420"/>
    </cofactor>
</comment>
<dbReference type="Gene3D" id="1.10.1520.10">
    <property type="entry name" value="Ribonuclease III domain"/>
    <property type="match status" value="1"/>
</dbReference>
<comment type="function">
    <text evidence="15">Digests double-stranded RNA. Involved in the processing of primary rRNA transcript to yield the immediate precursors to the large and small rRNAs (23S and 16S). Processes some mRNAs, and tRNAs when they are encoded in the rRNA operon. Processes pre-crRNA and tracrRNA of type II CRISPR loci if present in the organism.</text>
</comment>
<sequence>MNATSQPANLERAIGYVFSQRALLSQALSHRSVGRHNNERLEFLGDSILNHLVAEHLYGAFPRAREGSLSRMRAEIVKGETLAAVARELNLGDYLALGPGELKSGGHRRDSILADALEALTGAILIDGGLEACRRFVMQVLGDRLGALQDVELDKDPKTRLQEYLQSRGLPLPEYQLLDVSGSDHDQEFRVTCRLAKPKSAAEGTGRSIRRAEQAAAKTALGLLNRG</sequence>
<dbReference type="InterPro" id="IPR014720">
    <property type="entry name" value="dsRBD_dom"/>
</dbReference>
<keyword evidence="5 15" id="KW-0963">Cytoplasm</keyword>
<dbReference type="Pfam" id="PF14622">
    <property type="entry name" value="Ribonucleas_3_3"/>
    <property type="match status" value="1"/>
</dbReference>
<dbReference type="EC" id="3.1.26.3" evidence="15"/>
<accession>A0A4V2SC57</accession>
<dbReference type="PANTHER" id="PTHR11207:SF0">
    <property type="entry name" value="RIBONUCLEASE 3"/>
    <property type="match status" value="1"/>
</dbReference>
<feature type="binding site" evidence="15">
    <location>
        <position position="115"/>
    </location>
    <ligand>
        <name>Mg(2+)</name>
        <dbReference type="ChEBI" id="CHEBI:18420"/>
    </ligand>
</feature>
<dbReference type="HAMAP" id="MF_00104">
    <property type="entry name" value="RNase_III"/>
    <property type="match status" value="1"/>
</dbReference>
<dbReference type="SUPFAM" id="SSF54768">
    <property type="entry name" value="dsRNA-binding domain-like"/>
    <property type="match status" value="1"/>
</dbReference>
<evidence type="ECO:0000256" key="6">
    <source>
        <dbReference type="ARBA" id="ARBA00022552"/>
    </source>
</evidence>
<keyword evidence="6 15" id="KW-0698">rRNA processing</keyword>
<dbReference type="SUPFAM" id="SSF69065">
    <property type="entry name" value="RNase III domain-like"/>
    <property type="match status" value="1"/>
</dbReference>
<evidence type="ECO:0000256" key="9">
    <source>
        <dbReference type="ARBA" id="ARBA00022722"/>
    </source>
</evidence>
<feature type="active site" evidence="15">
    <location>
        <position position="118"/>
    </location>
</feature>
<keyword evidence="9 15" id="KW-0540">Nuclease</keyword>
<dbReference type="SMART" id="SM00535">
    <property type="entry name" value="RIBOc"/>
    <property type="match status" value="1"/>
</dbReference>
<evidence type="ECO:0000256" key="1">
    <source>
        <dbReference type="ARBA" id="ARBA00000109"/>
    </source>
</evidence>